<dbReference type="EMBL" id="FN647694">
    <property type="protein sequence ID" value="CBJ28351.1"/>
    <property type="molecule type" value="Genomic_DNA"/>
</dbReference>
<name>D7FGS5_ECTSI</name>
<dbReference type="OrthoDB" id="4062651at2759"/>
<dbReference type="Pfam" id="PF00069">
    <property type="entry name" value="Pkinase"/>
    <property type="match status" value="1"/>
</dbReference>
<feature type="transmembrane region" description="Helical" evidence="1">
    <location>
        <begin position="82"/>
        <end position="102"/>
    </location>
</feature>
<dbReference type="STRING" id="2880.D7FGS5"/>
<dbReference type="CDD" id="cd00180">
    <property type="entry name" value="PKc"/>
    <property type="match status" value="1"/>
</dbReference>
<reference evidence="3 4" key="1">
    <citation type="journal article" date="2010" name="Nature">
        <title>The Ectocarpus genome and the independent evolution of multicellularity in brown algae.</title>
        <authorList>
            <person name="Cock J.M."/>
            <person name="Sterck L."/>
            <person name="Rouze P."/>
            <person name="Scornet D."/>
            <person name="Allen A.E."/>
            <person name="Amoutzias G."/>
            <person name="Anthouard V."/>
            <person name="Artiguenave F."/>
            <person name="Aury J.M."/>
            <person name="Badger J.H."/>
            <person name="Beszteri B."/>
            <person name="Billiau K."/>
            <person name="Bonnet E."/>
            <person name="Bothwell J.H."/>
            <person name="Bowler C."/>
            <person name="Boyen C."/>
            <person name="Brownlee C."/>
            <person name="Carrano C.J."/>
            <person name="Charrier B."/>
            <person name="Cho G.Y."/>
            <person name="Coelho S.M."/>
            <person name="Collen J."/>
            <person name="Corre E."/>
            <person name="Da Silva C."/>
            <person name="Delage L."/>
            <person name="Delaroque N."/>
            <person name="Dittami S.M."/>
            <person name="Doulbeau S."/>
            <person name="Elias M."/>
            <person name="Farnham G."/>
            <person name="Gachon C.M."/>
            <person name="Gschloessl B."/>
            <person name="Heesch S."/>
            <person name="Jabbari K."/>
            <person name="Jubin C."/>
            <person name="Kawai H."/>
            <person name="Kimura K."/>
            <person name="Kloareg B."/>
            <person name="Kupper F.C."/>
            <person name="Lang D."/>
            <person name="Le Bail A."/>
            <person name="Leblanc C."/>
            <person name="Lerouge P."/>
            <person name="Lohr M."/>
            <person name="Lopez P.J."/>
            <person name="Martens C."/>
            <person name="Maumus F."/>
            <person name="Michel G."/>
            <person name="Miranda-Saavedra D."/>
            <person name="Morales J."/>
            <person name="Moreau H."/>
            <person name="Motomura T."/>
            <person name="Nagasato C."/>
            <person name="Napoli C.A."/>
            <person name="Nelson D.R."/>
            <person name="Nyvall-Collen P."/>
            <person name="Peters A.F."/>
            <person name="Pommier C."/>
            <person name="Potin P."/>
            <person name="Poulain J."/>
            <person name="Quesneville H."/>
            <person name="Read B."/>
            <person name="Rensing S.A."/>
            <person name="Ritter A."/>
            <person name="Rousvoal S."/>
            <person name="Samanta M."/>
            <person name="Samson G."/>
            <person name="Schroeder D.C."/>
            <person name="Segurens B."/>
            <person name="Strittmatter M."/>
            <person name="Tonon T."/>
            <person name="Tregear J.W."/>
            <person name="Valentin K."/>
            <person name="von Dassow P."/>
            <person name="Yamagishi T."/>
            <person name="Van de Peer Y."/>
            <person name="Wincker P."/>
        </authorList>
    </citation>
    <scope>NUCLEOTIDE SEQUENCE [LARGE SCALE GENOMIC DNA]</scope>
    <source>
        <strain evidence="4">Ec32 / CCAP1310/4</strain>
    </source>
</reference>
<dbReference type="PROSITE" id="PS00108">
    <property type="entry name" value="PROTEIN_KINASE_ST"/>
    <property type="match status" value="1"/>
</dbReference>
<dbReference type="PANTHER" id="PTHR44167">
    <property type="entry name" value="OVARIAN-SPECIFIC SERINE/THREONINE-PROTEIN KINASE LOK-RELATED"/>
    <property type="match status" value="1"/>
</dbReference>
<accession>D7FGS5</accession>
<dbReference type="PROSITE" id="PS50011">
    <property type="entry name" value="PROTEIN_KINASE_DOM"/>
    <property type="match status" value="1"/>
</dbReference>
<dbReference type="AlphaFoldDB" id="D7FGS5"/>
<keyword evidence="1" id="KW-0812">Transmembrane</keyword>
<keyword evidence="1" id="KW-0472">Membrane</keyword>
<organism evidence="3 4">
    <name type="scientific">Ectocarpus siliculosus</name>
    <name type="common">Brown alga</name>
    <name type="synonym">Conferva siliculosa</name>
    <dbReference type="NCBI Taxonomy" id="2880"/>
    <lineage>
        <taxon>Eukaryota</taxon>
        <taxon>Sar</taxon>
        <taxon>Stramenopiles</taxon>
        <taxon>Ochrophyta</taxon>
        <taxon>PX clade</taxon>
        <taxon>Phaeophyceae</taxon>
        <taxon>Ectocarpales</taxon>
        <taxon>Ectocarpaceae</taxon>
        <taxon>Ectocarpus</taxon>
    </lineage>
</organism>
<dbReference type="eggNOG" id="KOG0605">
    <property type="taxonomic scope" value="Eukaryota"/>
</dbReference>
<dbReference type="Gene3D" id="1.10.510.10">
    <property type="entry name" value="Transferase(Phosphotransferase) domain 1"/>
    <property type="match status" value="1"/>
</dbReference>
<dbReference type="InParanoid" id="D7FGS5"/>
<keyword evidence="3" id="KW-0808">Transferase</keyword>
<dbReference type="SUPFAM" id="SSF56112">
    <property type="entry name" value="Protein kinase-like (PK-like)"/>
    <property type="match status" value="1"/>
</dbReference>
<sequence length="605" mass="66235">MRIPRFFGNVLGWLRNAGARMSKRTPPEKGVSRPRNDRFQQLACYMLEGDCSSYLPDKAADKPVSANYLKGYFLARSVPTPTMVGCGAAATLFVIAFAWTVIGKKAWAAADGMILRVPGLVVTVFQPTSVLLVEWFGPQDVLENLQESSAPYIREGDDNGSLLLHPSSSTIGRSRNRELLLPDGPNLDLLEPSEGDPASGAFGNVRFFKGKTTGEMMALKTAKGTAEGTRSIISEIDFLREVTYADHRHIVTVSEARTTPTPMLLMRKEPTTLRCIGDSRRHASPGEIVKVLGGILAAVEFLSSVGFLHRDIKPENILVSKDGEGIITDFGLCVQKEVAILPSHIGDGTANYSAKEVATTGSRLSSELFSVSVCFLEQMLSRNPFDGEALLLASEGRRAYLQRVGEEQLNIAKRLVQGVNAWVALPYGDTEIRAAERQAHTLALEEAYSTLKDIRSTEWSLGVRNGQWQPNAVARSALDSMVVPLTLYVKPSETDTRTREDREHAASGEAKNSPLKVFEAADWIAWLPGTTRAPCTQGLREVVSFVLERGMLDANPSTRPQSTAALRKLLDEALRVYQVIEAEGRGVDQNLRGGLEGYMHSSTRE</sequence>
<keyword evidence="3" id="KW-0723">Serine/threonine-protein kinase</keyword>
<keyword evidence="3" id="KW-0418">Kinase</keyword>
<proteinExistence type="predicted"/>
<dbReference type="GO" id="GO:0005524">
    <property type="term" value="F:ATP binding"/>
    <property type="evidence" value="ECO:0007669"/>
    <property type="project" value="InterPro"/>
</dbReference>
<dbReference type="Proteomes" id="UP000002630">
    <property type="component" value="Linkage Group LG29"/>
</dbReference>
<dbReference type="InterPro" id="IPR008271">
    <property type="entry name" value="Ser/Thr_kinase_AS"/>
</dbReference>
<dbReference type="InterPro" id="IPR011009">
    <property type="entry name" value="Kinase-like_dom_sf"/>
</dbReference>
<evidence type="ECO:0000313" key="3">
    <source>
        <dbReference type="EMBL" id="CBJ28351.1"/>
    </source>
</evidence>
<dbReference type="SMART" id="SM00220">
    <property type="entry name" value="S_TKc"/>
    <property type="match status" value="1"/>
</dbReference>
<feature type="domain" description="Protein kinase" evidence="2">
    <location>
        <begin position="191"/>
        <end position="574"/>
    </location>
</feature>
<protein>
    <submittedName>
        <fullName evidence="3">Serine/threonine protein kinase</fullName>
    </submittedName>
</protein>
<evidence type="ECO:0000313" key="4">
    <source>
        <dbReference type="Proteomes" id="UP000002630"/>
    </source>
</evidence>
<dbReference type="GO" id="GO:0044773">
    <property type="term" value="P:mitotic DNA damage checkpoint signaling"/>
    <property type="evidence" value="ECO:0007669"/>
    <property type="project" value="TreeGrafter"/>
</dbReference>
<feature type="transmembrane region" description="Helical" evidence="1">
    <location>
        <begin position="114"/>
        <end position="136"/>
    </location>
</feature>
<keyword evidence="4" id="KW-1185">Reference proteome</keyword>
<dbReference type="PANTHER" id="PTHR44167:SF24">
    <property type="entry name" value="SERINE_THREONINE-PROTEIN KINASE CHK2"/>
    <property type="match status" value="1"/>
</dbReference>
<gene>
    <name evidence="3" type="ORF">Esi_0101_0064</name>
</gene>
<evidence type="ECO:0000259" key="2">
    <source>
        <dbReference type="PROSITE" id="PS50011"/>
    </source>
</evidence>
<dbReference type="EMBL" id="FN649754">
    <property type="protein sequence ID" value="CBJ28351.1"/>
    <property type="molecule type" value="Genomic_DNA"/>
</dbReference>
<dbReference type="GO" id="GO:0005634">
    <property type="term" value="C:nucleus"/>
    <property type="evidence" value="ECO:0007669"/>
    <property type="project" value="TreeGrafter"/>
</dbReference>
<keyword evidence="1" id="KW-1133">Transmembrane helix</keyword>
<dbReference type="InterPro" id="IPR000719">
    <property type="entry name" value="Prot_kinase_dom"/>
</dbReference>
<evidence type="ECO:0000256" key="1">
    <source>
        <dbReference type="SAM" id="Phobius"/>
    </source>
</evidence>
<dbReference type="GO" id="GO:0004674">
    <property type="term" value="F:protein serine/threonine kinase activity"/>
    <property type="evidence" value="ECO:0007669"/>
    <property type="project" value="UniProtKB-KW"/>
</dbReference>